<sequence length="93" mass="10032">MHGPPIRYNNESVKRDKSSRKLLRNGTLKLRNPKRSFDVCGSHQGAPRCVEAVGGGEEGCGARWPGLKTSGPPLSQRRRHGVVSAGSSTHEDA</sequence>
<keyword evidence="3" id="KW-1185">Reference proteome</keyword>
<name>A0AAW0V319_SCYPA</name>
<proteinExistence type="predicted"/>
<evidence type="ECO:0000313" key="3">
    <source>
        <dbReference type="Proteomes" id="UP001487740"/>
    </source>
</evidence>
<evidence type="ECO:0000256" key="1">
    <source>
        <dbReference type="SAM" id="MobiDB-lite"/>
    </source>
</evidence>
<comment type="caution">
    <text evidence="2">The sequence shown here is derived from an EMBL/GenBank/DDBJ whole genome shotgun (WGS) entry which is preliminary data.</text>
</comment>
<dbReference type="EMBL" id="JARAKH010000003">
    <property type="protein sequence ID" value="KAK8405017.1"/>
    <property type="molecule type" value="Genomic_DNA"/>
</dbReference>
<feature type="region of interest" description="Disordered" evidence="1">
    <location>
        <begin position="63"/>
        <end position="93"/>
    </location>
</feature>
<dbReference type="AlphaFoldDB" id="A0AAW0V319"/>
<organism evidence="2 3">
    <name type="scientific">Scylla paramamosain</name>
    <name type="common">Mud crab</name>
    <dbReference type="NCBI Taxonomy" id="85552"/>
    <lineage>
        <taxon>Eukaryota</taxon>
        <taxon>Metazoa</taxon>
        <taxon>Ecdysozoa</taxon>
        <taxon>Arthropoda</taxon>
        <taxon>Crustacea</taxon>
        <taxon>Multicrustacea</taxon>
        <taxon>Malacostraca</taxon>
        <taxon>Eumalacostraca</taxon>
        <taxon>Eucarida</taxon>
        <taxon>Decapoda</taxon>
        <taxon>Pleocyemata</taxon>
        <taxon>Brachyura</taxon>
        <taxon>Eubrachyura</taxon>
        <taxon>Portunoidea</taxon>
        <taxon>Portunidae</taxon>
        <taxon>Portuninae</taxon>
        <taxon>Scylla</taxon>
    </lineage>
</organism>
<accession>A0AAW0V319</accession>
<reference evidence="2 3" key="1">
    <citation type="submission" date="2023-03" db="EMBL/GenBank/DDBJ databases">
        <title>High-quality genome of Scylla paramamosain provides insights in environmental adaptation.</title>
        <authorList>
            <person name="Zhang L."/>
        </authorList>
    </citation>
    <scope>NUCLEOTIDE SEQUENCE [LARGE SCALE GENOMIC DNA]</scope>
    <source>
        <strain evidence="2">LZ_2023a</strain>
        <tissue evidence="2">Muscle</tissue>
    </source>
</reference>
<feature type="region of interest" description="Disordered" evidence="1">
    <location>
        <begin position="1"/>
        <end position="26"/>
    </location>
</feature>
<gene>
    <name evidence="2" type="ORF">O3P69_001532</name>
</gene>
<dbReference type="Proteomes" id="UP001487740">
    <property type="component" value="Unassembled WGS sequence"/>
</dbReference>
<protein>
    <submittedName>
        <fullName evidence="2">Uncharacterized protein</fullName>
    </submittedName>
</protein>
<evidence type="ECO:0000313" key="2">
    <source>
        <dbReference type="EMBL" id="KAK8405017.1"/>
    </source>
</evidence>